<evidence type="ECO:0000313" key="1">
    <source>
        <dbReference type="EMBL" id="MET3732899.1"/>
    </source>
</evidence>
<accession>A0ABV2LWG4</accession>
<gene>
    <name evidence="1" type="ORF">ABID46_002490</name>
</gene>
<sequence>MMDVFKSNLSSFYENCTEDINPLLVGVLEGLVTLI</sequence>
<proteinExistence type="predicted"/>
<reference evidence="1 2" key="1">
    <citation type="submission" date="2024-06" db="EMBL/GenBank/DDBJ databases">
        <title>Genomic Encyclopedia of Type Strains, Phase IV (KMG-IV): sequencing the most valuable type-strain genomes for metagenomic binning, comparative biology and taxonomic classification.</title>
        <authorList>
            <person name="Goeker M."/>
        </authorList>
    </citation>
    <scope>NUCLEOTIDE SEQUENCE [LARGE SCALE GENOMIC DNA]</scope>
    <source>
        <strain evidence="1 2">DSM 29388</strain>
    </source>
</reference>
<organism evidence="1 2">
    <name type="scientific">Moheibacter stercoris</name>
    <dbReference type="NCBI Taxonomy" id="1628251"/>
    <lineage>
        <taxon>Bacteria</taxon>
        <taxon>Pseudomonadati</taxon>
        <taxon>Bacteroidota</taxon>
        <taxon>Flavobacteriia</taxon>
        <taxon>Flavobacteriales</taxon>
        <taxon>Weeksellaceae</taxon>
        <taxon>Moheibacter</taxon>
    </lineage>
</organism>
<name>A0ABV2LWG4_9FLAO</name>
<evidence type="ECO:0000313" key="2">
    <source>
        <dbReference type="Proteomes" id="UP001549146"/>
    </source>
</evidence>
<dbReference type="EMBL" id="JBEPMO010000022">
    <property type="protein sequence ID" value="MET3732899.1"/>
    <property type="molecule type" value="Genomic_DNA"/>
</dbReference>
<comment type="caution">
    <text evidence="1">The sequence shown here is derived from an EMBL/GenBank/DDBJ whole genome shotgun (WGS) entry which is preliminary data.</text>
</comment>
<keyword evidence="2" id="KW-1185">Reference proteome</keyword>
<protein>
    <submittedName>
        <fullName evidence="1">Uncharacterized protein</fullName>
    </submittedName>
</protein>
<dbReference type="Proteomes" id="UP001549146">
    <property type="component" value="Unassembled WGS sequence"/>
</dbReference>